<evidence type="ECO:0000256" key="6">
    <source>
        <dbReference type="ARBA" id="ARBA00023136"/>
    </source>
</evidence>
<dbReference type="RefSeq" id="WP_274190885.1">
    <property type="nucleotide sequence ID" value="NZ_BAABHN010000039.1"/>
</dbReference>
<keyword evidence="3" id="KW-1003">Cell membrane</keyword>
<organism evidence="9 10">
    <name type="scientific">Actinomycetospora chibensis</name>
    <dbReference type="NCBI Taxonomy" id="663606"/>
    <lineage>
        <taxon>Bacteria</taxon>
        <taxon>Bacillati</taxon>
        <taxon>Actinomycetota</taxon>
        <taxon>Actinomycetes</taxon>
        <taxon>Pseudonocardiales</taxon>
        <taxon>Pseudonocardiaceae</taxon>
        <taxon>Actinomycetospora</taxon>
    </lineage>
</organism>
<keyword evidence="6 8" id="KW-0472">Membrane</keyword>
<feature type="transmembrane region" description="Helical" evidence="8">
    <location>
        <begin position="69"/>
        <end position="93"/>
    </location>
</feature>
<feature type="transmembrane region" description="Helical" evidence="8">
    <location>
        <begin position="30"/>
        <end position="49"/>
    </location>
</feature>
<evidence type="ECO:0000256" key="8">
    <source>
        <dbReference type="SAM" id="Phobius"/>
    </source>
</evidence>
<evidence type="ECO:0000256" key="2">
    <source>
        <dbReference type="ARBA" id="ARBA00010388"/>
    </source>
</evidence>
<keyword evidence="5 8" id="KW-1133">Transmembrane helix</keyword>
<comment type="caution">
    <text evidence="9">The sequence shown here is derived from an EMBL/GenBank/DDBJ whole genome shotgun (WGS) entry which is preliminary data.</text>
</comment>
<dbReference type="PANTHER" id="PTHR34583:SF2">
    <property type="entry name" value="ANTIPORTER SUBUNIT MNHC2-RELATED"/>
    <property type="match status" value="1"/>
</dbReference>
<feature type="transmembrane region" description="Helical" evidence="8">
    <location>
        <begin position="6"/>
        <end position="23"/>
    </location>
</feature>
<dbReference type="Pfam" id="PF00420">
    <property type="entry name" value="Oxidored_q2"/>
    <property type="match status" value="1"/>
</dbReference>
<comment type="similarity">
    <text evidence="2">Belongs to the CPA3 antiporters (TC 2.A.63) subunit C family.</text>
</comment>
<evidence type="ECO:0000313" key="9">
    <source>
        <dbReference type="EMBL" id="MFC4834258.1"/>
    </source>
</evidence>
<feature type="region of interest" description="Disordered" evidence="7">
    <location>
        <begin position="104"/>
        <end position="164"/>
    </location>
</feature>
<dbReference type="Proteomes" id="UP001595909">
    <property type="component" value="Unassembled WGS sequence"/>
</dbReference>
<feature type="compositionally biased region" description="Acidic residues" evidence="7">
    <location>
        <begin position="138"/>
        <end position="147"/>
    </location>
</feature>
<keyword evidence="4 8" id="KW-0812">Transmembrane</keyword>
<evidence type="ECO:0000256" key="7">
    <source>
        <dbReference type="SAM" id="MobiDB-lite"/>
    </source>
</evidence>
<comment type="subcellular location">
    <subcellularLocation>
        <location evidence="1">Cell membrane</location>
        <topology evidence="1">Multi-pass membrane protein</topology>
    </subcellularLocation>
</comment>
<reference evidence="10" key="1">
    <citation type="journal article" date="2019" name="Int. J. Syst. Evol. Microbiol.">
        <title>The Global Catalogue of Microorganisms (GCM) 10K type strain sequencing project: providing services to taxonomists for standard genome sequencing and annotation.</title>
        <authorList>
            <consortium name="The Broad Institute Genomics Platform"/>
            <consortium name="The Broad Institute Genome Sequencing Center for Infectious Disease"/>
            <person name="Wu L."/>
            <person name="Ma J."/>
        </authorList>
    </citation>
    <scope>NUCLEOTIDE SEQUENCE [LARGE SCALE GENOMIC DNA]</scope>
    <source>
        <strain evidence="10">CCUG 50347</strain>
    </source>
</reference>
<dbReference type="InterPro" id="IPR050601">
    <property type="entry name" value="CPA3_antiporter_subunitC"/>
</dbReference>
<evidence type="ECO:0000256" key="4">
    <source>
        <dbReference type="ARBA" id="ARBA00022692"/>
    </source>
</evidence>
<dbReference type="NCBIfam" id="NF005929">
    <property type="entry name" value="PRK07946.1"/>
    <property type="match status" value="1"/>
</dbReference>
<gene>
    <name evidence="9" type="ORF">ACFPEL_17710</name>
</gene>
<dbReference type="InterPro" id="IPR039428">
    <property type="entry name" value="NUOK/Mnh_C1-like"/>
</dbReference>
<proteinExistence type="inferred from homology"/>
<dbReference type="EMBL" id="JBHSIM010000039">
    <property type="protein sequence ID" value="MFC4834258.1"/>
    <property type="molecule type" value="Genomic_DNA"/>
</dbReference>
<dbReference type="Gene3D" id="1.10.287.3510">
    <property type="match status" value="1"/>
</dbReference>
<sequence>MSSPIVLLALVGVLYTAGVYLLLERSLTRVLLGVLVLGNATNVLVIVAGGPTGAAPLVGRAPEETMSDALVQALVLTAIVITLGVSAFLLALIHRAWTLDREDDLTEDAEDRSVRRRLARGEQEDEEELDTTGCETVGDTDPEDTETGPDPVRAAAGATGEDAP</sequence>
<accession>A0ABV9RJ56</accession>
<keyword evidence="10" id="KW-1185">Reference proteome</keyword>
<evidence type="ECO:0000313" key="10">
    <source>
        <dbReference type="Proteomes" id="UP001595909"/>
    </source>
</evidence>
<evidence type="ECO:0000256" key="3">
    <source>
        <dbReference type="ARBA" id="ARBA00022475"/>
    </source>
</evidence>
<protein>
    <submittedName>
        <fullName evidence="9">Na(+)/H(+) antiporter subunit C</fullName>
    </submittedName>
</protein>
<evidence type="ECO:0000256" key="5">
    <source>
        <dbReference type="ARBA" id="ARBA00022989"/>
    </source>
</evidence>
<dbReference type="PANTHER" id="PTHR34583">
    <property type="entry name" value="ANTIPORTER SUBUNIT MNHC2-RELATED"/>
    <property type="match status" value="1"/>
</dbReference>
<name>A0ABV9RJ56_9PSEU</name>
<evidence type="ECO:0000256" key="1">
    <source>
        <dbReference type="ARBA" id="ARBA00004651"/>
    </source>
</evidence>